<reference evidence="1" key="1">
    <citation type="submission" date="2021-04" db="EMBL/GenBank/DDBJ databases">
        <title>Genome based classification of Actinospica acidithermotolerans sp. nov., an actinobacterium isolated from an Indonesian hot spring.</title>
        <authorList>
            <person name="Kusuma A.B."/>
            <person name="Putra K.E."/>
            <person name="Nafisah S."/>
            <person name="Loh J."/>
            <person name="Nouioui I."/>
            <person name="Goodfellow M."/>
        </authorList>
    </citation>
    <scope>NUCLEOTIDE SEQUENCE</scope>
    <source>
        <strain evidence="1">CSCA 57</strain>
    </source>
</reference>
<gene>
    <name evidence="1" type="ORF">KDL01_41365</name>
</gene>
<keyword evidence="2" id="KW-1185">Reference proteome</keyword>
<dbReference type="Proteomes" id="UP000675781">
    <property type="component" value="Unassembled WGS sequence"/>
</dbReference>
<name>A0A941EYY1_9ACTN</name>
<evidence type="ECO:0000313" key="2">
    <source>
        <dbReference type="Proteomes" id="UP000675781"/>
    </source>
</evidence>
<dbReference type="RefSeq" id="WP_212534180.1">
    <property type="nucleotide sequence ID" value="NZ_JAGSOG010000610.1"/>
</dbReference>
<dbReference type="EMBL" id="JAGSOG010000610">
    <property type="protein sequence ID" value="MBR7839766.1"/>
    <property type="molecule type" value="Genomic_DNA"/>
</dbReference>
<proteinExistence type="predicted"/>
<comment type="caution">
    <text evidence="1">The sequence shown here is derived from an EMBL/GenBank/DDBJ whole genome shotgun (WGS) entry which is preliminary data.</text>
</comment>
<dbReference type="AlphaFoldDB" id="A0A941EYY1"/>
<sequence>MAEWMGLSSGWTIIGGAASHIYGGSAGLFAIDPTTGDISEYNGTPGSWTEIGGPGWEFVQSEGHLYGLGVGGGYVAEWNGTPNSWTIVGGAAGNIYGGGDGLIATSPGTGYTGNVWYYNGTPNSWTDIGSSGDDFAVGTNAVYRESYDYLTISQWIGGTTWTPIGPANAQGLTIDAAGPEGLFVTDVSNNQEELRYNGTPGSWTEVGNFSVGADAGAESMTSVYGTEIDQSTGDTIAGVYLWSGSGENWTQIGGPAEDVPTLVELRRWRSPT</sequence>
<accession>A0A941EYY1</accession>
<organism evidence="1 2">
    <name type="scientific">Actinospica durhamensis</name>
    <dbReference type="NCBI Taxonomy" id="1508375"/>
    <lineage>
        <taxon>Bacteria</taxon>
        <taxon>Bacillati</taxon>
        <taxon>Actinomycetota</taxon>
        <taxon>Actinomycetes</taxon>
        <taxon>Catenulisporales</taxon>
        <taxon>Actinospicaceae</taxon>
        <taxon>Actinospica</taxon>
    </lineage>
</organism>
<protein>
    <submittedName>
        <fullName evidence="1">Uncharacterized protein</fullName>
    </submittedName>
</protein>
<evidence type="ECO:0000313" key="1">
    <source>
        <dbReference type="EMBL" id="MBR7839766.1"/>
    </source>
</evidence>